<dbReference type="AlphaFoldDB" id="A0A809RID3"/>
<dbReference type="GO" id="GO:0000987">
    <property type="term" value="F:cis-regulatory region sequence-specific DNA binding"/>
    <property type="evidence" value="ECO:0007669"/>
    <property type="project" value="UniProtKB-ARBA"/>
</dbReference>
<evidence type="ECO:0000259" key="11">
    <source>
        <dbReference type="PROSITE" id="PS51755"/>
    </source>
</evidence>
<sequence>MITNAPIVLIVEDEKQIRRFVRVALEEEGFQVYEAGTVHQGLVEAGTRQPDIVILDLGLPDEDGIVFIRDLRSWSKLPIIILSARSDEANKIAALDAGADDYLTKPFGVGELLARVRVALRRRDRTQGDDISVVEFCGITVDMANRTVKRDQQPIHLTPIEYRLLMLLVRNAGRVMTHRQMLLEVWGPSHVEHAHYLRIYMSQLRQKLEKNPAQPCCLLTEAGVGFRLVID</sequence>
<dbReference type="PROSITE" id="PS50110">
    <property type="entry name" value="RESPONSE_REGULATORY"/>
    <property type="match status" value="1"/>
</dbReference>
<evidence type="ECO:0000256" key="5">
    <source>
        <dbReference type="ARBA" id="ARBA00023015"/>
    </source>
</evidence>
<feature type="DNA-binding region" description="OmpR/PhoB-type" evidence="9">
    <location>
        <begin position="131"/>
        <end position="230"/>
    </location>
</feature>
<evidence type="ECO:0000313" key="13">
    <source>
        <dbReference type="Proteomes" id="UP000463939"/>
    </source>
</evidence>
<dbReference type="SUPFAM" id="SSF52172">
    <property type="entry name" value="CheY-like"/>
    <property type="match status" value="1"/>
</dbReference>
<dbReference type="SMART" id="SM00862">
    <property type="entry name" value="Trans_reg_C"/>
    <property type="match status" value="1"/>
</dbReference>
<evidence type="ECO:0000256" key="7">
    <source>
        <dbReference type="ARBA" id="ARBA00023163"/>
    </source>
</evidence>
<dbReference type="InterPro" id="IPR036388">
    <property type="entry name" value="WH-like_DNA-bd_sf"/>
</dbReference>
<keyword evidence="2" id="KW-0963">Cytoplasm</keyword>
<dbReference type="InterPro" id="IPR039420">
    <property type="entry name" value="WalR-like"/>
</dbReference>
<name>A0A809RID3_9PROT</name>
<dbReference type="GO" id="GO:0032993">
    <property type="term" value="C:protein-DNA complex"/>
    <property type="evidence" value="ECO:0007669"/>
    <property type="project" value="TreeGrafter"/>
</dbReference>
<keyword evidence="4" id="KW-0902">Two-component regulatory system</keyword>
<dbReference type="EMBL" id="AP021881">
    <property type="protein sequence ID" value="BBP00604.1"/>
    <property type="molecule type" value="Genomic_DNA"/>
</dbReference>
<evidence type="ECO:0000256" key="6">
    <source>
        <dbReference type="ARBA" id="ARBA00023125"/>
    </source>
</evidence>
<dbReference type="FunFam" id="1.10.10.10:FF:000210">
    <property type="entry name" value="Winged-helix transcriptional response regulator KdpE"/>
    <property type="match status" value="1"/>
</dbReference>
<dbReference type="GO" id="GO:0000156">
    <property type="term" value="F:phosphorelay response regulator activity"/>
    <property type="evidence" value="ECO:0007669"/>
    <property type="project" value="TreeGrafter"/>
</dbReference>
<dbReference type="InterPro" id="IPR001789">
    <property type="entry name" value="Sig_transdc_resp-reg_receiver"/>
</dbReference>
<evidence type="ECO:0000256" key="1">
    <source>
        <dbReference type="ARBA" id="ARBA00004496"/>
    </source>
</evidence>
<dbReference type="RefSeq" id="WP_162084505.1">
    <property type="nucleotide sequence ID" value="NZ_AP021881.1"/>
</dbReference>
<gene>
    <name evidence="12" type="ORF">SFSGTM_13120</name>
</gene>
<keyword evidence="6 9" id="KW-0238">DNA-binding</keyword>
<accession>A0A809RID3</accession>
<dbReference type="SMART" id="SM00448">
    <property type="entry name" value="REC"/>
    <property type="match status" value="1"/>
</dbReference>
<dbReference type="Proteomes" id="UP000463939">
    <property type="component" value="Chromosome"/>
</dbReference>
<evidence type="ECO:0000313" key="12">
    <source>
        <dbReference type="EMBL" id="BBP00604.1"/>
    </source>
</evidence>
<dbReference type="InterPro" id="IPR001867">
    <property type="entry name" value="OmpR/PhoB-type_DNA-bd"/>
</dbReference>
<dbReference type="FunFam" id="3.40.50.2300:FF:000021">
    <property type="entry name" value="Two-component system response regulator KdpE"/>
    <property type="match status" value="1"/>
</dbReference>
<dbReference type="PANTHER" id="PTHR48111:SF50">
    <property type="entry name" value="KDP OPERON TRANSCRIPTIONAL REGULATORY PROTEIN KDPE"/>
    <property type="match status" value="1"/>
</dbReference>
<keyword evidence="5" id="KW-0805">Transcription regulation</keyword>
<dbReference type="InterPro" id="IPR011006">
    <property type="entry name" value="CheY-like_superfamily"/>
</dbReference>
<feature type="modified residue" description="4-aspartylphosphate" evidence="8">
    <location>
        <position position="56"/>
    </location>
</feature>
<protein>
    <submittedName>
        <fullName evidence="12">DNA-binding response regulator</fullName>
    </submittedName>
</protein>
<dbReference type="Pfam" id="PF00486">
    <property type="entry name" value="Trans_reg_C"/>
    <property type="match status" value="1"/>
</dbReference>
<comment type="subcellular location">
    <subcellularLocation>
        <location evidence="1">Cytoplasm</location>
    </subcellularLocation>
</comment>
<evidence type="ECO:0000259" key="10">
    <source>
        <dbReference type="PROSITE" id="PS50110"/>
    </source>
</evidence>
<dbReference type="GO" id="GO:0045893">
    <property type="term" value="P:positive regulation of DNA-templated transcription"/>
    <property type="evidence" value="ECO:0007669"/>
    <property type="project" value="UniProtKB-ARBA"/>
</dbReference>
<dbReference type="NCBIfam" id="NF007820">
    <property type="entry name" value="PRK10529.1"/>
    <property type="match status" value="1"/>
</dbReference>
<evidence type="ECO:0000256" key="9">
    <source>
        <dbReference type="PROSITE-ProRule" id="PRU01091"/>
    </source>
</evidence>
<dbReference type="Pfam" id="PF00072">
    <property type="entry name" value="Response_reg"/>
    <property type="match status" value="1"/>
</dbReference>
<evidence type="ECO:0000256" key="4">
    <source>
        <dbReference type="ARBA" id="ARBA00023012"/>
    </source>
</evidence>
<reference evidence="13" key="1">
    <citation type="submission" date="2019-11" db="EMBL/GenBank/DDBJ databases">
        <title>Isolation and characterization of a novel species in the genus Sulfuriferula.</title>
        <authorList>
            <person name="Mochizuki J."/>
            <person name="Kojima H."/>
            <person name="Fukui M."/>
        </authorList>
    </citation>
    <scope>NUCLEOTIDE SEQUENCE [LARGE SCALE GENOMIC DNA]</scope>
    <source>
        <strain evidence="13">SGTM</strain>
    </source>
</reference>
<proteinExistence type="predicted"/>
<dbReference type="GO" id="GO:0005829">
    <property type="term" value="C:cytosol"/>
    <property type="evidence" value="ECO:0007669"/>
    <property type="project" value="TreeGrafter"/>
</dbReference>
<dbReference type="CDD" id="cd00383">
    <property type="entry name" value="trans_reg_C"/>
    <property type="match status" value="1"/>
</dbReference>
<dbReference type="CDD" id="cd17620">
    <property type="entry name" value="REC_OmpR_KdpE-like"/>
    <property type="match status" value="1"/>
</dbReference>
<dbReference type="PROSITE" id="PS51755">
    <property type="entry name" value="OMPR_PHOB"/>
    <property type="match status" value="1"/>
</dbReference>
<evidence type="ECO:0000256" key="8">
    <source>
        <dbReference type="PROSITE-ProRule" id="PRU00169"/>
    </source>
</evidence>
<dbReference type="PANTHER" id="PTHR48111">
    <property type="entry name" value="REGULATOR OF RPOS"/>
    <property type="match status" value="1"/>
</dbReference>
<keyword evidence="13" id="KW-1185">Reference proteome</keyword>
<organism evidence="12 13">
    <name type="scientific">Sulfuriferula nivalis</name>
    <dbReference type="NCBI Taxonomy" id="2675298"/>
    <lineage>
        <taxon>Bacteria</taxon>
        <taxon>Pseudomonadati</taxon>
        <taxon>Pseudomonadota</taxon>
        <taxon>Betaproteobacteria</taxon>
        <taxon>Nitrosomonadales</taxon>
        <taxon>Sulfuricellaceae</taxon>
        <taxon>Sulfuriferula</taxon>
    </lineage>
</organism>
<keyword evidence="3 8" id="KW-0597">Phosphoprotein</keyword>
<evidence type="ECO:0000256" key="3">
    <source>
        <dbReference type="ARBA" id="ARBA00022553"/>
    </source>
</evidence>
<dbReference type="Gene3D" id="3.40.50.2300">
    <property type="match status" value="1"/>
</dbReference>
<feature type="domain" description="Response regulatory" evidence="10">
    <location>
        <begin position="7"/>
        <end position="120"/>
    </location>
</feature>
<dbReference type="Gene3D" id="1.10.10.10">
    <property type="entry name" value="Winged helix-like DNA-binding domain superfamily/Winged helix DNA-binding domain"/>
    <property type="match status" value="1"/>
</dbReference>
<dbReference type="KEGG" id="sniv:SFSGTM_13120"/>
<dbReference type="GO" id="GO:0042802">
    <property type="term" value="F:identical protein binding"/>
    <property type="evidence" value="ECO:0007669"/>
    <property type="project" value="UniProtKB-ARBA"/>
</dbReference>
<evidence type="ECO:0000256" key="2">
    <source>
        <dbReference type="ARBA" id="ARBA00022490"/>
    </source>
</evidence>
<dbReference type="Gene3D" id="6.10.250.690">
    <property type="match status" value="1"/>
</dbReference>
<keyword evidence="7" id="KW-0804">Transcription</keyword>
<feature type="domain" description="OmpR/PhoB-type" evidence="11">
    <location>
        <begin position="131"/>
        <end position="230"/>
    </location>
</feature>